<name>A0ABZ2YZC9_9BACT</name>
<evidence type="ECO:0000256" key="1">
    <source>
        <dbReference type="SAM" id="SignalP"/>
    </source>
</evidence>
<keyword evidence="1" id="KW-0732">Signal</keyword>
<sequence length="159" mass="17706">MQHKFLFSALATLAGLFTIASLYAGGGSDSFKVYLNNKLIVEKWLSEKITIDELPLDESNLNDKLTFHYSHCGRIGTDRKVVVRDAKGKTLREWAFANAEGKQSGMVIPVKEILQLRQQNVSFVYSANELPKGQLMASFRLHASTTSWVPGQSVLTLLC</sequence>
<protein>
    <submittedName>
        <fullName evidence="2">Uncharacterized protein</fullName>
    </submittedName>
</protein>
<accession>A0ABZ2YZC9</accession>
<dbReference type="EMBL" id="CP150096">
    <property type="protein sequence ID" value="WZN45369.1"/>
    <property type="molecule type" value="Genomic_DNA"/>
</dbReference>
<evidence type="ECO:0000313" key="2">
    <source>
        <dbReference type="EMBL" id="WZN45369.1"/>
    </source>
</evidence>
<dbReference type="Proteomes" id="UP001449657">
    <property type="component" value="Chromosome"/>
</dbReference>
<keyword evidence="3" id="KW-1185">Reference proteome</keyword>
<organism evidence="2 3">
    <name type="scientific">Chitinophaga caseinilytica</name>
    <dbReference type="NCBI Taxonomy" id="2267521"/>
    <lineage>
        <taxon>Bacteria</taxon>
        <taxon>Pseudomonadati</taxon>
        <taxon>Bacteroidota</taxon>
        <taxon>Chitinophagia</taxon>
        <taxon>Chitinophagales</taxon>
        <taxon>Chitinophagaceae</taxon>
        <taxon>Chitinophaga</taxon>
    </lineage>
</organism>
<feature type="signal peptide" evidence="1">
    <location>
        <begin position="1"/>
        <end position="24"/>
    </location>
</feature>
<reference evidence="2 3" key="1">
    <citation type="submission" date="2024-03" db="EMBL/GenBank/DDBJ databases">
        <title>Chitinophaga caseinilytica sp. nov., a casein hydrolysing bacterium isolated from forest soil.</title>
        <authorList>
            <person name="Lee D.S."/>
            <person name="Han D.M."/>
            <person name="Baek J.H."/>
            <person name="Choi D.G."/>
            <person name="Jeon J.H."/>
            <person name="Jeon C.O."/>
        </authorList>
    </citation>
    <scope>NUCLEOTIDE SEQUENCE [LARGE SCALE GENOMIC DNA]</scope>
    <source>
        <strain evidence="2 3">KACC 19118</strain>
    </source>
</reference>
<evidence type="ECO:0000313" key="3">
    <source>
        <dbReference type="Proteomes" id="UP001449657"/>
    </source>
</evidence>
<gene>
    <name evidence="2" type="ORF">WJU22_20945</name>
</gene>
<dbReference type="RefSeq" id="WP_341840121.1">
    <property type="nucleotide sequence ID" value="NZ_CP149792.1"/>
</dbReference>
<proteinExistence type="predicted"/>
<feature type="chain" id="PRO_5045349280" evidence="1">
    <location>
        <begin position="25"/>
        <end position="159"/>
    </location>
</feature>